<name>A0ABU3F0V5_9ENTE</name>
<gene>
    <name evidence="2" type="ORF">P7D85_12210</name>
</gene>
<keyword evidence="1" id="KW-0812">Transmembrane</keyword>
<protein>
    <submittedName>
        <fullName evidence="2">Uncharacterized protein</fullName>
    </submittedName>
</protein>
<keyword evidence="1" id="KW-0472">Membrane</keyword>
<sequence length="73" mass="8311">MKIAIILSTILIALANCYLFCVYFKEKKIEDNMEKLAVLFGTNMSVLFVDSLLLFFAALAEEGLFLMTIFSEF</sequence>
<proteinExistence type="predicted"/>
<organism evidence="2 3">
    <name type="scientific">Enterococcus hulanensis</name>
    <dbReference type="NCBI Taxonomy" id="2559929"/>
    <lineage>
        <taxon>Bacteria</taxon>
        <taxon>Bacillati</taxon>
        <taxon>Bacillota</taxon>
        <taxon>Bacilli</taxon>
        <taxon>Lactobacillales</taxon>
        <taxon>Enterococcaceae</taxon>
        <taxon>Enterococcus</taxon>
    </lineage>
</organism>
<evidence type="ECO:0000256" key="1">
    <source>
        <dbReference type="SAM" id="Phobius"/>
    </source>
</evidence>
<dbReference type="RefSeq" id="WP_311822747.1">
    <property type="nucleotide sequence ID" value="NZ_JARPYF010000006.1"/>
</dbReference>
<accession>A0ABU3F0V5</accession>
<keyword evidence="3" id="KW-1185">Reference proteome</keyword>
<keyword evidence="1" id="KW-1133">Transmembrane helix</keyword>
<dbReference type="EMBL" id="JARPYI010000006">
    <property type="protein sequence ID" value="MDT2600542.1"/>
    <property type="molecule type" value="Genomic_DNA"/>
</dbReference>
<reference evidence="2 3" key="1">
    <citation type="submission" date="2023-03" db="EMBL/GenBank/DDBJ databases">
        <authorList>
            <person name="Shen W."/>
            <person name="Cai J."/>
        </authorList>
    </citation>
    <scope>NUCLEOTIDE SEQUENCE [LARGE SCALE GENOMIC DNA]</scope>
    <source>
        <strain evidence="2 3">D6-4</strain>
    </source>
</reference>
<feature type="transmembrane region" description="Helical" evidence="1">
    <location>
        <begin position="6"/>
        <end position="24"/>
    </location>
</feature>
<comment type="caution">
    <text evidence="2">The sequence shown here is derived from an EMBL/GenBank/DDBJ whole genome shotgun (WGS) entry which is preliminary data.</text>
</comment>
<feature type="transmembrane region" description="Helical" evidence="1">
    <location>
        <begin position="36"/>
        <end position="60"/>
    </location>
</feature>
<evidence type="ECO:0000313" key="3">
    <source>
        <dbReference type="Proteomes" id="UP001252875"/>
    </source>
</evidence>
<dbReference type="Proteomes" id="UP001252875">
    <property type="component" value="Unassembled WGS sequence"/>
</dbReference>
<evidence type="ECO:0000313" key="2">
    <source>
        <dbReference type="EMBL" id="MDT2600542.1"/>
    </source>
</evidence>